<keyword evidence="3" id="KW-1003">Cell membrane</keyword>
<dbReference type="Pfam" id="PF02653">
    <property type="entry name" value="BPD_transp_2"/>
    <property type="match status" value="1"/>
</dbReference>
<keyword evidence="11" id="KW-1185">Reference proteome</keyword>
<dbReference type="InterPro" id="IPR001851">
    <property type="entry name" value="ABC_transp_permease"/>
</dbReference>
<name>A0ABT8IQZ8_9BACL</name>
<accession>A0ABT8IQZ8</accession>
<dbReference type="RefSeq" id="WP_301240178.1">
    <property type="nucleotide sequence ID" value="NZ_JANRHH010000052.1"/>
</dbReference>
<keyword evidence="6 9" id="KW-1133">Transmembrane helix</keyword>
<feature type="transmembrane region" description="Helical" evidence="9">
    <location>
        <begin position="42"/>
        <end position="59"/>
    </location>
</feature>
<evidence type="ECO:0000256" key="4">
    <source>
        <dbReference type="ARBA" id="ARBA00022692"/>
    </source>
</evidence>
<sequence length="286" mass="30695">MALLLQELLNGLVLGSIYSLVALGLTLVYGVMELPNFAHGHLYMLGAYITFFMLTFYHFSYWPAILVSVVSLVLVGVLLERVVFHPLQKKPHVHTMIASIGVMLFLEALAQLIWGPDFRQMPTPYGGVLKIFGLTVTQQRLIVVVAALLLMVLLYLFLKNTVIGSAIEAVAQNREGALLVGINTNRVSMLTFAISSALAAIAASLIAPINLIFPTMGMMVIMKAFVIIVLGGMGSIPGAILGGYILALAESIGGAYISTNYQDVIAFALLVLILSVRPAGLFSKGA</sequence>
<feature type="transmembrane region" description="Helical" evidence="9">
    <location>
        <begin position="12"/>
        <end position="30"/>
    </location>
</feature>
<reference evidence="10" key="1">
    <citation type="submission" date="2022-08" db="EMBL/GenBank/DDBJ databases">
        <title>Polycladomyces zharkentsis sp. nov., a novel thermophilic CMC and starch-degrading bacterium isolated from a geothermal spring in Kazakhstan.</title>
        <authorList>
            <person name="Mashzhan A."/>
            <person name="Kistaubaeva A."/>
            <person name="Javier-Lopez R."/>
            <person name="Birkeland N.-K."/>
        </authorList>
    </citation>
    <scope>NUCLEOTIDE SEQUENCE</scope>
    <source>
        <strain evidence="10">KSR 13</strain>
    </source>
</reference>
<feature type="transmembrane region" description="Helical" evidence="9">
    <location>
        <begin position="141"/>
        <end position="158"/>
    </location>
</feature>
<protein>
    <submittedName>
        <fullName evidence="10">Branched-chain amino acid ABC transporter permease</fullName>
    </submittedName>
</protein>
<feature type="transmembrane region" description="Helical" evidence="9">
    <location>
        <begin position="96"/>
        <end position="114"/>
    </location>
</feature>
<feature type="transmembrane region" description="Helical" evidence="9">
    <location>
        <begin position="65"/>
        <end position="84"/>
    </location>
</feature>
<evidence type="ECO:0000256" key="9">
    <source>
        <dbReference type="SAM" id="Phobius"/>
    </source>
</evidence>
<feature type="transmembrane region" description="Helical" evidence="9">
    <location>
        <begin position="264"/>
        <end position="282"/>
    </location>
</feature>
<keyword evidence="5" id="KW-0029">Amino-acid transport</keyword>
<evidence type="ECO:0000256" key="6">
    <source>
        <dbReference type="ARBA" id="ARBA00022989"/>
    </source>
</evidence>
<feature type="transmembrane region" description="Helical" evidence="9">
    <location>
        <begin position="187"/>
        <end position="206"/>
    </location>
</feature>
<organism evidence="10 11">
    <name type="scientific">Polycladomyces subterraneus</name>
    <dbReference type="NCBI Taxonomy" id="1016997"/>
    <lineage>
        <taxon>Bacteria</taxon>
        <taxon>Bacillati</taxon>
        <taxon>Bacillota</taxon>
        <taxon>Bacilli</taxon>
        <taxon>Bacillales</taxon>
        <taxon>Thermoactinomycetaceae</taxon>
        <taxon>Polycladomyces</taxon>
    </lineage>
</organism>
<evidence type="ECO:0000256" key="5">
    <source>
        <dbReference type="ARBA" id="ARBA00022970"/>
    </source>
</evidence>
<comment type="subcellular location">
    <subcellularLocation>
        <location evidence="1">Cell membrane</location>
        <topology evidence="1">Multi-pass membrane protein</topology>
    </subcellularLocation>
</comment>
<dbReference type="EMBL" id="JANRHH010000052">
    <property type="protein sequence ID" value="MDN4595165.1"/>
    <property type="molecule type" value="Genomic_DNA"/>
</dbReference>
<keyword evidence="2" id="KW-0813">Transport</keyword>
<evidence type="ECO:0000256" key="1">
    <source>
        <dbReference type="ARBA" id="ARBA00004651"/>
    </source>
</evidence>
<evidence type="ECO:0000256" key="7">
    <source>
        <dbReference type="ARBA" id="ARBA00023136"/>
    </source>
</evidence>
<comment type="caution">
    <text evidence="10">The sequence shown here is derived from an EMBL/GenBank/DDBJ whole genome shotgun (WGS) entry which is preliminary data.</text>
</comment>
<keyword evidence="7 9" id="KW-0472">Membrane</keyword>
<dbReference type="PANTHER" id="PTHR11795">
    <property type="entry name" value="BRANCHED-CHAIN AMINO ACID TRANSPORT SYSTEM PERMEASE PROTEIN LIVH"/>
    <property type="match status" value="1"/>
</dbReference>
<dbReference type="CDD" id="cd06582">
    <property type="entry name" value="TM_PBP1_LivH_like"/>
    <property type="match status" value="1"/>
</dbReference>
<dbReference type="InterPro" id="IPR052157">
    <property type="entry name" value="BCAA_transport_permease"/>
</dbReference>
<proteinExistence type="inferred from homology"/>
<comment type="similarity">
    <text evidence="8">Belongs to the binding-protein-dependent transport system permease family. LivHM subfamily.</text>
</comment>
<dbReference type="Proteomes" id="UP001174196">
    <property type="component" value="Unassembled WGS sequence"/>
</dbReference>
<keyword evidence="4 9" id="KW-0812">Transmembrane</keyword>
<evidence type="ECO:0000313" key="11">
    <source>
        <dbReference type="Proteomes" id="UP001174196"/>
    </source>
</evidence>
<gene>
    <name evidence="10" type="ORF">NWF35_14945</name>
</gene>
<evidence type="ECO:0000256" key="2">
    <source>
        <dbReference type="ARBA" id="ARBA00022448"/>
    </source>
</evidence>
<dbReference type="PANTHER" id="PTHR11795:SF452">
    <property type="entry name" value="ABC TRANSPORTER PERMEASE PROTEIN"/>
    <property type="match status" value="1"/>
</dbReference>
<evidence type="ECO:0000313" key="10">
    <source>
        <dbReference type="EMBL" id="MDN4595165.1"/>
    </source>
</evidence>
<evidence type="ECO:0000256" key="8">
    <source>
        <dbReference type="ARBA" id="ARBA00037998"/>
    </source>
</evidence>
<evidence type="ECO:0000256" key="3">
    <source>
        <dbReference type="ARBA" id="ARBA00022475"/>
    </source>
</evidence>